<gene>
    <name evidence="6" type="ORF">K1X13_00520</name>
</gene>
<dbReference type="EMBL" id="JAIEZQ010000001">
    <property type="protein sequence ID" value="MBY9073292.1"/>
    <property type="molecule type" value="Genomic_DNA"/>
</dbReference>
<evidence type="ECO:0000256" key="1">
    <source>
        <dbReference type="ARBA" id="ARBA00001917"/>
    </source>
</evidence>
<comment type="cofactor">
    <cofactor evidence="1">
        <name>FMN</name>
        <dbReference type="ChEBI" id="CHEBI:58210"/>
    </cofactor>
</comment>
<comment type="similarity">
    <text evidence="4">Belongs to the flavoredoxin family.</text>
</comment>
<protein>
    <submittedName>
        <fullName evidence="6">Flavin reductase family protein</fullName>
    </submittedName>
</protein>
<dbReference type="InterPro" id="IPR002563">
    <property type="entry name" value="Flavin_Rdtase-like_dom"/>
</dbReference>
<dbReference type="Proteomes" id="UP000754710">
    <property type="component" value="Unassembled WGS sequence"/>
</dbReference>
<dbReference type="PANTHER" id="PTHR33798:SF5">
    <property type="entry name" value="FLAVIN REDUCTASE LIKE DOMAIN-CONTAINING PROTEIN"/>
    <property type="match status" value="1"/>
</dbReference>
<proteinExistence type="inferred from homology"/>
<dbReference type="PANTHER" id="PTHR33798">
    <property type="entry name" value="FLAVOPROTEIN OXYGENASE"/>
    <property type="match status" value="1"/>
</dbReference>
<keyword evidence="3" id="KW-0288">FMN</keyword>
<reference evidence="6 7" key="1">
    <citation type="submission" date="2021-08" db="EMBL/GenBank/DDBJ databases">
        <title>Nocardioides bacterium WL0053 sp. nov., isolated from the sediment.</title>
        <authorList>
            <person name="Wang L."/>
            <person name="Zhang D."/>
            <person name="Zhang A."/>
        </authorList>
    </citation>
    <scope>NUCLEOTIDE SEQUENCE [LARGE SCALE GENOMIC DNA]</scope>
    <source>
        <strain evidence="6 7">WL0053</strain>
    </source>
</reference>
<organism evidence="6 7">
    <name type="scientific">Nocardioides jiangsuensis</name>
    <dbReference type="NCBI Taxonomy" id="2866161"/>
    <lineage>
        <taxon>Bacteria</taxon>
        <taxon>Bacillati</taxon>
        <taxon>Actinomycetota</taxon>
        <taxon>Actinomycetes</taxon>
        <taxon>Propionibacteriales</taxon>
        <taxon>Nocardioidaceae</taxon>
        <taxon>Nocardioides</taxon>
    </lineage>
</organism>
<comment type="caution">
    <text evidence="6">The sequence shown here is derived from an EMBL/GenBank/DDBJ whole genome shotgun (WGS) entry which is preliminary data.</text>
</comment>
<name>A0ABS7RE52_9ACTN</name>
<evidence type="ECO:0000313" key="7">
    <source>
        <dbReference type="Proteomes" id="UP000754710"/>
    </source>
</evidence>
<evidence type="ECO:0000256" key="3">
    <source>
        <dbReference type="ARBA" id="ARBA00022643"/>
    </source>
</evidence>
<keyword evidence="2" id="KW-0285">Flavoprotein</keyword>
<dbReference type="RefSeq" id="WP_221023107.1">
    <property type="nucleotide sequence ID" value="NZ_JAIEZQ010000001.1"/>
</dbReference>
<dbReference type="SUPFAM" id="SSF50475">
    <property type="entry name" value="FMN-binding split barrel"/>
    <property type="match status" value="1"/>
</dbReference>
<dbReference type="Gene3D" id="2.30.110.10">
    <property type="entry name" value="Electron Transport, Fmn-binding Protein, Chain A"/>
    <property type="match status" value="1"/>
</dbReference>
<evidence type="ECO:0000313" key="6">
    <source>
        <dbReference type="EMBL" id="MBY9073292.1"/>
    </source>
</evidence>
<accession>A0ABS7RE52</accession>
<evidence type="ECO:0000256" key="2">
    <source>
        <dbReference type="ARBA" id="ARBA00022630"/>
    </source>
</evidence>
<dbReference type="Pfam" id="PF01613">
    <property type="entry name" value="Flavin_Reduct"/>
    <property type="match status" value="1"/>
</dbReference>
<feature type="domain" description="Flavin reductase like" evidence="5">
    <location>
        <begin position="20"/>
        <end position="168"/>
    </location>
</feature>
<evidence type="ECO:0000256" key="4">
    <source>
        <dbReference type="ARBA" id="ARBA00038054"/>
    </source>
</evidence>
<evidence type="ECO:0000259" key="5">
    <source>
        <dbReference type="SMART" id="SM00903"/>
    </source>
</evidence>
<dbReference type="SMART" id="SM00903">
    <property type="entry name" value="Flavin_Reduct"/>
    <property type="match status" value="1"/>
</dbReference>
<sequence>MRTDFAADDPDLNVYKLLTAVVVPRPIAWVSTLSGTGVVNLAPHSFYTVACARPPIVQFTSVGRKDTLRNVLATGEFVVNLATAPLLDQVNNSSARFAPDQSEVDALGIAMEPSVRVRPPRVVGSPASIECTLHSTNELGDSTVVLGDVRMISVAQEALVDGHPEFTRLDPLSRLGRDEWGLHAEVVSVRRPARPEDVR</sequence>
<keyword evidence="7" id="KW-1185">Reference proteome</keyword>
<dbReference type="InterPro" id="IPR012349">
    <property type="entry name" value="Split_barrel_FMN-bd"/>
</dbReference>